<evidence type="ECO:0000313" key="6">
    <source>
        <dbReference type="EMBL" id="GIJ08794.1"/>
    </source>
</evidence>
<keyword evidence="3 4" id="KW-0326">Glycosidase</keyword>
<evidence type="ECO:0000256" key="2">
    <source>
        <dbReference type="ARBA" id="ARBA00022801"/>
    </source>
</evidence>
<evidence type="ECO:0000256" key="5">
    <source>
        <dbReference type="SAM" id="SignalP"/>
    </source>
</evidence>
<dbReference type="PROSITE" id="PS00953">
    <property type="entry name" value="GLYCOSYL_HYDROL_F25_1"/>
    <property type="match status" value="1"/>
</dbReference>
<evidence type="ECO:0000256" key="3">
    <source>
        <dbReference type="ARBA" id="ARBA00023295"/>
    </source>
</evidence>
<dbReference type="InterPro" id="IPR017853">
    <property type="entry name" value="GH"/>
</dbReference>
<dbReference type="SMART" id="SM00641">
    <property type="entry name" value="Glyco_25"/>
    <property type="match status" value="1"/>
</dbReference>
<organism evidence="6 7">
    <name type="scientific">Micromonospora andamanensis</name>
    <dbReference type="NCBI Taxonomy" id="1287068"/>
    <lineage>
        <taxon>Bacteria</taxon>
        <taxon>Bacillati</taxon>
        <taxon>Actinomycetota</taxon>
        <taxon>Actinomycetes</taxon>
        <taxon>Micromonosporales</taxon>
        <taxon>Micromonosporaceae</taxon>
        <taxon>Micromonospora</taxon>
    </lineage>
</organism>
<accession>A0ABQ4HT39</accession>
<feature type="chain" id="PRO_5045400705" description="Lysozyme" evidence="5">
    <location>
        <begin position="47"/>
        <end position="261"/>
    </location>
</feature>
<evidence type="ECO:0000313" key="7">
    <source>
        <dbReference type="Proteomes" id="UP000647017"/>
    </source>
</evidence>
<keyword evidence="2 4" id="KW-0378">Hydrolase</keyword>
<dbReference type="PANTHER" id="PTHR34135">
    <property type="entry name" value="LYSOZYME"/>
    <property type="match status" value="1"/>
</dbReference>
<dbReference type="InterPro" id="IPR008270">
    <property type="entry name" value="Glyco_hydro_25_AS"/>
</dbReference>
<dbReference type="InterPro" id="IPR002053">
    <property type="entry name" value="Glyco_hydro_25"/>
</dbReference>
<keyword evidence="7" id="KW-1185">Reference proteome</keyword>
<comment type="catalytic activity">
    <reaction evidence="4">
        <text>Hydrolysis of (1-&gt;4)-beta-linkages between N-acetylmuramic acid and N-acetyl-D-glucosamine residues in a peptidoglycan and between N-acetyl-D-glucosamine residues in chitodextrins.</text>
        <dbReference type="EC" id="3.2.1.17"/>
    </reaction>
</comment>
<dbReference type="Proteomes" id="UP000647017">
    <property type="component" value="Unassembled WGS sequence"/>
</dbReference>
<dbReference type="PANTHER" id="PTHR34135:SF2">
    <property type="entry name" value="LYSOZYME"/>
    <property type="match status" value="1"/>
</dbReference>
<dbReference type="EMBL" id="BOOZ01000008">
    <property type="protein sequence ID" value="GIJ08794.1"/>
    <property type="molecule type" value="Genomic_DNA"/>
</dbReference>
<dbReference type="SUPFAM" id="SSF51445">
    <property type="entry name" value="(Trans)glycosidases"/>
    <property type="match status" value="1"/>
</dbReference>
<protein>
    <recommendedName>
        <fullName evidence="4">Lysozyme</fullName>
        <ecNumber evidence="4">3.2.1.17</ecNumber>
    </recommendedName>
</protein>
<dbReference type="InterPro" id="IPR018077">
    <property type="entry name" value="Glyco_hydro_fam25_subgr"/>
</dbReference>
<keyword evidence="5" id="KW-0732">Signal</keyword>
<sequence>MSVYRQPSQEDAMGRTRSLRRLTAAALAVLATAAAGLVATATPAAAATVPGIDVSRYQGTINWTSVRNSGIQFAFIKATEGTSYRDPNFNTNYVNAYYAGVIRGAYHFARPNISSGAVQANFLASNGGAWSADSRTLPAALDLEANPYSGGYCYGLSTTGMRNWVQDFLNTYRSRTGRYAVIYTTTSFWNQCTGSWSGPWNNHPLWVARWSSSVGALPAGAPFWSFWQYTDSGSVPGISGGVDRNYWNGDRSRLIALANNT</sequence>
<dbReference type="PROSITE" id="PS51904">
    <property type="entry name" value="GLYCOSYL_HYDROL_F25_2"/>
    <property type="match status" value="1"/>
</dbReference>
<proteinExistence type="inferred from homology"/>
<dbReference type="EC" id="3.2.1.17" evidence="4"/>
<dbReference type="GO" id="GO:0016787">
    <property type="term" value="F:hydrolase activity"/>
    <property type="evidence" value="ECO:0007669"/>
    <property type="project" value="UniProtKB-KW"/>
</dbReference>
<gene>
    <name evidence="6" type="ORF">Van01_20080</name>
</gene>
<evidence type="ECO:0000256" key="1">
    <source>
        <dbReference type="ARBA" id="ARBA00010646"/>
    </source>
</evidence>
<reference evidence="6 7" key="1">
    <citation type="submission" date="2021-01" db="EMBL/GenBank/DDBJ databases">
        <title>Whole genome shotgun sequence of Verrucosispora andamanensis NBRC 109075.</title>
        <authorList>
            <person name="Komaki H."/>
            <person name="Tamura T."/>
        </authorList>
    </citation>
    <scope>NUCLEOTIDE SEQUENCE [LARGE SCALE GENOMIC DNA]</scope>
    <source>
        <strain evidence="6 7">NBRC 109075</strain>
    </source>
</reference>
<name>A0ABQ4HT39_9ACTN</name>
<feature type="signal peptide" evidence="5">
    <location>
        <begin position="1"/>
        <end position="46"/>
    </location>
</feature>
<dbReference type="Gene3D" id="3.20.20.80">
    <property type="entry name" value="Glycosidases"/>
    <property type="match status" value="1"/>
</dbReference>
<comment type="similarity">
    <text evidence="1 4">Belongs to the glycosyl hydrolase 25 family.</text>
</comment>
<evidence type="ECO:0000256" key="4">
    <source>
        <dbReference type="RuleBase" id="RU361176"/>
    </source>
</evidence>
<dbReference type="Pfam" id="PF01183">
    <property type="entry name" value="Glyco_hydro_25"/>
    <property type="match status" value="1"/>
</dbReference>
<comment type="caution">
    <text evidence="6">The sequence shown here is derived from an EMBL/GenBank/DDBJ whole genome shotgun (WGS) entry which is preliminary data.</text>
</comment>